<proteinExistence type="predicted"/>
<organism evidence="1">
    <name type="scientific">uncultured Caudovirales phage</name>
    <dbReference type="NCBI Taxonomy" id="2100421"/>
    <lineage>
        <taxon>Viruses</taxon>
        <taxon>Duplodnaviria</taxon>
        <taxon>Heunggongvirae</taxon>
        <taxon>Uroviricota</taxon>
        <taxon>Caudoviricetes</taxon>
        <taxon>Peduoviridae</taxon>
        <taxon>Maltschvirus</taxon>
        <taxon>Maltschvirus maltsch</taxon>
    </lineage>
</organism>
<sequence length="218" mass="21120">MALVYDTSTSSNSGGAAAASLTWSHTMAVGSGGILVVAPSYANPSAGLITGITYNGVTLTKIDSSIANLGVGTGRGVELWYLLSPATGANNIVVTASGATAPLNGGAISLTGASGIGTSAKNSSTSATSLAATTSSGASDIVVGAATCRTTTFGVGGSQTSRYNTVQAVNFLSWGSTQAGGASVSSTFTQAGAADNFAIIAVPVTQAAGGTPTNLFFF</sequence>
<name>A0A6J5LI46_9CAUD</name>
<reference evidence="1" key="1">
    <citation type="submission" date="2020-04" db="EMBL/GenBank/DDBJ databases">
        <authorList>
            <person name="Chiriac C."/>
            <person name="Salcher M."/>
            <person name="Ghai R."/>
            <person name="Kavagutti S V."/>
        </authorList>
    </citation>
    <scope>NUCLEOTIDE SEQUENCE</scope>
</reference>
<accession>A0A6J5LI46</accession>
<dbReference type="EMBL" id="LR796266">
    <property type="protein sequence ID" value="CAB4132650.1"/>
    <property type="molecule type" value="Genomic_DNA"/>
</dbReference>
<gene>
    <name evidence="1" type="ORF">UFOVP253_46</name>
</gene>
<protein>
    <submittedName>
        <fullName evidence="1">Uncharacterized protein</fullName>
    </submittedName>
</protein>
<evidence type="ECO:0000313" key="1">
    <source>
        <dbReference type="EMBL" id="CAB4132650.1"/>
    </source>
</evidence>